<evidence type="ECO:0000313" key="2">
    <source>
        <dbReference type="Proteomes" id="UP000740926"/>
    </source>
</evidence>
<evidence type="ECO:0000313" key="1">
    <source>
        <dbReference type="EMBL" id="KAG1534359.1"/>
    </source>
</evidence>
<accession>A0A9P6XXY8</accession>
<proteinExistence type="predicted"/>
<dbReference type="AlphaFoldDB" id="A0A9P6XXY8"/>
<reference evidence="1 2" key="1">
    <citation type="journal article" date="2020" name="Microb. Genom.">
        <title>Genetic diversity of clinical and environmental Mucorales isolates obtained from an investigation of mucormycosis cases among solid organ transplant recipients.</title>
        <authorList>
            <person name="Nguyen M.H."/>
            <person name="Kaul D."/>
            <person name="Muto C."/>
            <person name="Cheng S.J."/>
            <person name="Richter R.A."/>
            <person name="Bruno V.M."/>
            <person name="Liu G."/>
            <person name="Beyhan S."/>
            <person name="Sundermann A.J."/>
            <person name="Mounaud S."/>
            <person name="Pasculle A.W."/>
            <person name="Nierman W.C."/>
            <person name="Driscoll E."/>
            <person name="Cumbie R."/>
            <person name="Clancy C.J."/>
            <person name="Dupont C.L."/>
        </authorList>
    </citation>
    <scope>NUCLEOTIDE SEQUENCE [LARGE SCALE GENOMIC DNA]</scope>
    <source>
        <strain evidence="1 2">GL24</strain>
    </source>
</reference>
<keyword evidence="2" id="KW-1185">Reference proteome</keyword>
<comment type="caution">
    <text evidence="1">The sequence shown here is derived from an EMBL/GenBank/DDBJ whole genome shotgun (WGS) entry which is preliminary data.</text>
</comment>
<gene>
    <name evidence="1" type="ORF">G6F50_015588</name>
</gene>
<dbReference type="Proteomes" id="UP000740926">
    <property type="component" value="Unassembled WGS sequence"/>
</dbReference>
<sequence length="167" mass="18129">MPPRAHHQVVAVVAAVAPFHRLVGVVGAPHVFLVPQALQPHGGYLQRRPGHHRVQRLALPEGVIGRVLDQLLPPGQLVHAGETCVVAGRTDAQEGAVVVVAEAGQRRALAALLGLHREVVEVDLAERTVVEPVVTHPAIHHRALRCGHLQRRVRVGQCHHHGETFIR</sequence>
<protein>
    <submittedName>
        <fullName evidence="1">Uncharacterized protein</fullName>
    </submittedName>
</protein>
<name>A0A9P6XXY8_9FUNG</name>
<dbReference type="EMBL" id="JAANIU010008772">
    <property type="protein sequence ID" value="KAG1534359.1"/>
    <property type="molecule type" value="Genomic_DNA"/>
</dbReference>
<organism evidence="1 2">
    <name type="scientific">Rhizopus delemar</name>
    <dbReference type="NCBI Taxonomy" id="936053"/>
    <lineage>
        <taxon>Eukaryota</taxon>
        <taxon>Fungi</taxon>
        <taxon>Fungi incertae sedis</taxon>
        <taxon>Mucoromycota</taxon>
        <taxon>Mucoromycotina</taxon>
        <taxon>Mucoromycetes</taxon>
        <taxon>Mucorales</taxon>
        <taxon>Mucorineae</taxon>
        <taxon>Rhizopodaceae</taxon>
        <taxon>Rhizopus</taxon>
    </lineage>
</organism>